<dbReference type="EMBL" id="JAAIYP010000037">
    <property type="protein sequence ID" value="NFV80520.1"/>
    <property type="molecule type" value="Genomic_DNA"/>
</dbReference>
<accession>A0A7C9QTV7</accession>
<sequence>MPESGGPEMALVTCRVDSVTRVNHPHLLALASAEIEVSGIAFRLDGIQVVTGHRRGFATLVVKLPTYRGGDGQWRPAVALPPELERPLGDAVLAAYGALQ</sequence>
<protein>
    <recommendedName>
        <fullName evidence="3">Septation protein SpoVG</fullName>
    </recommendedName>
</protein>
<dbReference type="RefSeq" id="WP_163678924.1">
    <property type="nucleotide sequence ID" value="NZ_JAAIYP010000037.1"/>
</dbReference>
<dbReference type="InterPro" id="IPR036751">
    <property type="entry name" value="SpoVG_sf"/>
</dbReference>
<organism evidence="1 2">
    <name type="scientific">Magnetospirillum aberrantis SpK</name>
    <dbReference type="NCBI Taxonomy" id="908842"/>
    <lineage>
        <taxon>Bacteria</taxon>
        <taxon>Pseudomonadati</taxon>
        <taxon>Pseudomonadota</taxon>
        <taxon>Alphaproteobacteria</taxon>
        <taxon>Rhodospirillales</taxon>
        <taxon>Rhodospirillaceae</taxon>
        <taxon>Magnetospirillum</taxon>
    </lineage>
</organism>
<gene>
    <name evidence="1" type="ORF">G4223_10405</name>
</gene>
<comment type="caution">
    <text evidence="1">The sequence shown here is derived from an EMBL/GenBank/DDBJ whole genome shotgun (WGS) entry which is preliminary data.</text>
</comment>
<proteinExistence type="predicted"/>
<name>A0A7C9QTV7_9PROT</name>
<dbReference type="AlphaFoldDB" id="A0A7C9QTV7"/>
<dbReference type="Proteomes" id="UP000480684">
    <property type="component" value="Unassembled WGS sequence"/>
</dbReference>
<reference evidence="1 2" key="1">
    <citation type="submission" date="2020-02" db="EMBL/GenBank/DDBJ databases">
        <authorList>
            <person name="Dziuba M."/>
            <person name="Kuznetsov B."/>
            <person name="Mardanov A."/>
            <person name="Ravin N."/>
            <person name="Grouzdev D."/>
        </authorList>
    </citation>
    <scope>NUCLEOTIDE SEQUENCE [LARGE SCALE GENOMIC DNA]</scope>
    <source>
        <strain evidence="1 2">SpK</strain>
    </source>
</reference>
<dbReference type="GO" id="GO:0030435">
    <property type="term" value="P:sporulation resulting in formation of a cellular spore"/>
    <property type="evidence" value="ECO:0007669"/>
    <property type="project" value="InterPro"/>
</dbReference>
<evidence type="ECO:0008006" key="3">
    <source>
        <dbReference type="Google" id="ProtNLM"/>
    </source>
</evidence>
<evidence type="ECO:0000313" key="1">
    <source>
        <dbReference type="EMBL" id="NFV80520.1"/>
    </source>
</evidence>
<evidence type="ECO:0000313" key="2">
    <source>
        <dbReference type="Proteomes" id="UP000480684"/>
    </source>
</evidence>
<dbReference type="SUPFAM" id="SSF160537">
    <property type="entry name" value="SpoVG-like"/>
    <property type="match status" value="1"/>
</dbReference>
<dbReference type="Gene3D" id="3.30.1120.40">
    <property type="entry name" value="Stage V sporulation protein G"/>
    <property type="match status" value="1"/>
</dbReference>
<keyword evidence="2" id="KW-1185">Reference proteome</keyword>